<dbReference type="Pfam" id="PF00642">
    <property type="entry name" value="zf-CCCH"/>
    <property type="match status" value="1"/>
</dbReference>
<dbReference type="InterPro" id="IPR036855">
    <property type="entry name" value="Znf_CCCH_sf"/>
</dbReference>
<dbReference type="STRING" id="559304.G8YDW0"/>
<dbReference type="Pfam" id="PF14608">
    <property type="entry name" value="zf-CCCH_2"/>
    <property type="match status" value="1"/>
</dbReference>
<accession>G8YDW0</accession>
<dbReference type="GO" id="GO:0000209">
    <property type="term" value="P:protein polyubiquitination"/>
    <property type="evidence" value="ECO:0007669"/>
    <property type="project" value="InterPro"/>
</dbReference>
<reference evidence="7 8" key="1">
    <citation type="journal article" date="2012" name="G3 (Bethesda)">
        <title>Pichia sorbitophila, an interspecies yeast hybrid reveals early steps of genome resolution following polyploidization.</title>
        <authorList>
            <person name="Leh Louis V."/>
            <person name="Despons L."/>
            <person name="Friedrich A."/>
            <person name="Martin T."/>
            <person name="Durrens P."/>
            <person name="Casaregola S."/>
            <person name="Neuveglise C."/>
            <person name="Fairhead C."/>
            <person name="Marck C."/>
            <person name="Cruz J.A."/>
            <person name="Straub M.L."/>
            <person name="Kugler V."/>
            <person name="Sacerdot C."/>
            <person name="Uzunov Z."/>
            <person name="Thierry A."/>
            <person name="Weiss S."/>
            <person name="Bleykasten C."/>
            <person name="De Montigny J."/>
            <person name="Jacques N."/>
            <person name="Jung P."/>
            <person name="Lemaire M."/>
            <person name="Mallet S."/>
            <person name="Morel G."/>
            <person name="Richard G.F."/>
            <person name="Sarkar A."/>
            <person name="Savel G."/>
            <person name="Schacherer J."/>
            <person name="Seret M.L."/>
            <person name="Talla E."/>
            <person name="Samson G."/>
            <person name="Jubin C."/>
            <person name="Poulain J."/>
            <person name="Vacherie B."/>
            <person name="Barbe V."/>
            <person name="Pelletier E."/>
            <person name="Sherman D.J."/>
            <person name="Westhof E."/>
            <person name="Weissenbach J."/>
            <person name="Baret P.V."/>
            <person name="Wincker P."/>
            <person name="Gaillardin C."/>
            <person name="Dujon B."/>
            <person name="Souciet J.L."/>
        </authorList>
    </citation>
    <scope>NUCLEOTIDE SEQUENCE [LARGE SCALE GENOMIC DNA]</scope>
    <source>
        <strain evidence="8">ATCC MYA-4447 / BCRC 22081 / CBS 7064 / NBRC 10061 / NRRL Y-12695</strain>
    </source>
</reference>
<evidence type="ECO:0000313" key="7">
    <source>
        <dbReference type="EMBL" id="CCE81359.1"/>
    </source>
</evidence>
<feature type="domain" description="C3H1-type" evidence="6">
    <location>
        <begin position="94"/>
        <end position="121"/>
    </location>
</feature>
<evidence type="ECO:0000256" key="4">
    <source>
        <dbReference type="PROSITE-ProRule" id="PRU00723"/>
    </source>
</evidence>
<evidence type="ECO:0000256" key="3">
    <source>
        <dbReference type="ARBA" id="ARBA00022833"/>
    </source>
</evidence>
<protein>
    <submittedName>
        <fullName evidence="7">Piso0_001258 protein</fullName>
    </submittedName>
</protein>
<name>G8YDW0_PICSO</name>
<keyword evidence="1 4" id="KW-0479">Metal-binding</keyword>
<feature type="domain" description="C3H1-type" evidence="6">
    <location>
        <begin position="125"/>
        <end position="152"/>
    </location>
</feature>
<evidence type="ECO:0000313" key="8">
    <source>
        <dbReference type="Proteomes" id="UP000005222"/>
    </source>
</evidence>
<dbReference type="HOGENOM" id="CLU_607078_0_0_1"/>
<dbReference type="GO" id="GO:0008270">
    <property type="term" value="F:zinc ion binding"/>
    <property type="evidence" value="ECO:0007669"/>
    <property type="project" value="UniProtKB-KW"/>
</dbReference>
<evidence type="ECO:0000256" key="5">
    <source>
        <dbReference type="SAM" id="MobiDB-lite"/>
    </source>
</evidence>
<feature type="compositionally biased region" description="Basic and acidic residues" evidence="5">
    <location>
        <begin position="45"/>
        <end position="58"/>
    </location>
</feature>
<dbReference type="PANTHER" id="PTHR11224:SF10">
    <property type="entry name" value="IP09428P-RELATED"/>
    <property type="match status" value="1"/>
</dbReference>
<dbReference type="AlphaFoldDB" id="G8YDW0"/>
<dbReference type="FunCoup" id="G8YDW0">
    <property type="interactions" value="44"/>
</dbReference>
<feature type="zinc finger region" description="C3H1-type" evidence="4">
    <location>
        <begin position="94"/>
        <end position="121"/>
    </location>
</feature>
<dbReference type="PROSITE" id="PS50103">
    <property type="entry name" value="ZF_C3H1"/>
    <property type="match status" value="2"/>
</dbReference>
<dbReference type="EMBL" id="FO082051">
    <property type="protein sequence ID" value="CCE81359.1"/>
    <property type="molecule type" value="Genomic_DNA"/>
</dbReference>
<evidence type="ECO:0000256" key="2">
    <source>
        <dbReference type="ARBA" id="ARBA00022771"/>
    </source>
</evidence>
<sequence>MSIGQSTEVPINLDSSYLSSIKVLKTREGRSSEGGESNGYHIGGRSRDNSHKIPKDMNKLNLGGGHTQIPPNTGPPGTVPVNGSSGNSSNGNKNLSHVPCKFYKQGICQAGDSCPFSHNLDGMLAADKLPCKYFQRGNCKFGLKCALAHFLPDGTRVNSQSFANSFGNKNTAGSKRMSEGNSFSLQTPQNTLSSKPIEISPTGDPYTPRMSSGISPSNSYSNFMSWGTMLSPQRHSQSSKVGAIGSNYDYSAMNHNKGSAPASILNPSGNYGFLRSNQLSFPNNSLGSISRSHSIHTPQSGLSSTGLHSSPLPNSPGNTSASSIRISNSFTRAPTAQSSFSSPTFYLNTQQLNCSAIADDESEDDNSGFFEDYVPGSLGDLILTPQEMQRRDSRSQSGTLLVRPRLHSSSSHSTDAKKVEEDSSGNDNALQEEKIDDEVAAAQEDAFFLMD</sequence>
<keyword evidence="3 4" id="KW-0862">Zinc</keyword>
<dbReference type="Gene3D" id="4.10.1000.10">
    <property type="entry name" value="Zinc finger, CCCH-type"/>
    <property type="match status" value="1"/>
</dbReference>
<feature type="region of interest" description="Disordered" evidence="5">
    <location>
        <begin position="168"/>
        <end position="213"/>
    </location>
</feature>
<keyword evidence="8" id="KW-1185">Reference proteome</keyword>
<feature type="compositionally biased region" description="Low complexity" evidence="5">
    <location>
        <begin position="79"/>
        <end position="90"/>
    </location>
</feature>
<dbReference type="GO" id="GO:0061630">
    <property type="term" value="F:ubiquitin protein ligase activity"/>
    <property type="evidence" value="ECO:0007669"/>
    <property type="project" value="InterPro"/>
</dbReference>
<feature type="region of interest" description="Disordered" evidence="5">
    <location>
        <begin position="290"/>
        <end position="323"/>
    </location>
</feature>
<dbReference type="SUPFAM" id="SSF90229">
    <property type="entry name" value="CCCH zinc finger"/>
    <property type="match status" value="1"/>
</dbReference>
<dbReference type="InterPro" id="IPR000571">
    <property type="entry name" value="Znf_CCCH"/>
</dbReference>
<dbReference type="SMART" id="SM00356">
    <property type="entry name" value="ZnF_C3H1"/>
    <property type="match status" value="2"/>
</dbReference>
<feature type="zinc finger region" description="C3H1-type" evidence="4">
    <location>
        <begin position="125"/>
        <end position="152"/>
    </location>
</feature>
<feature type="region of interest" description="Disordered" evidence="5">
    <location>
        <begin position="388"/>
        <end position="437"/>
    </location>
</feature>
<dbReference type="InParanoid" id="G8YDW0"/>
<evidence type="ECO:0000256" key="1">
    <source>
        <dbReference type="ARBA" id="ARBA00022723"/>
    </source>
</evidence>
<dbReference type="OrthoDB" id="411372at2759"/>
<proteinExistence type="predicted"/>
<dbReference type="PANTHER" id="PTHR11224">
    <property type="entry name" value="MAKORIN-RELATED"/>
    <property type="match status" value="1"/>
</dbReference>
<gene>
    <name evidence="7" type="primary">Piso0_001258</name>
    <name evidence="7" type="ORF">GNLVRS01_PISO0I00976g</name>
</gene>
<organism evidence="7 8">
    <name type="scientific">Pichia sorbitophila (strain ATCC MYA-4447 / BCRC 22081 / CBS 7064 / NBRC 10061 / NRRL Y-12695)</name>
    <name type="common">Hybrid yeast</name>
    <dbReference type="NCBI Taxonomy" id="559304"/>
    <lineage>
        <taxon>Eukaryota</taxon>
        <taxon>Fungi</taxon>
        <taxon>Dikarya</taxon>
        <taxon>Ascomycota</taxon>
        <taxon>Saccharomycotina</taxon>
        <taxon>Pichiomycetes</taxon>
        <taxon>Debaryomycetaceae</taxon>
        <taxon>Millerozyma</taxon>
    </lineage>
</organism>
<feature type="compositionally biased region" description="Polar residues" evidence="5">
    <location>
        <begin position="168"/>
        <end position="194"/>
    </location>
</feature>
<feature type="region of interest" description="Disordered" evidence="5">
    <location>
        <begin position="26"/>
        <end position="90"/>
    </location>
</feature>
<dbReference type="OMA" id="CPFSHNF"/>
<dbReference type="Proteomes" id="UP000005222">
    <property type="component" value="Chromosome I"/>
</dbReference>
<dbReference type="eggNOG" id="KOG1039">
    <property type="taxonomic scope" value="Eukaryota"/>
</dbReference>
<dbReference type="InterPro" id="IPR045072">
    <property type="entry name" value="MKRN-like"/>
</dbReference>
<keyword evidence="2 4" id="KW-0863">Zinc-finger</keyword>
<evidence type="ECO:0000259" key="6">
    <source>
        <dbReference type="PROSITE" id="PS50103"/>
    </source>
</evidence>